<dbReference type="InterPro" id="IPR018114">
    <property type="entry name" value="TRYPSIN_HIS"/>
</dbReference>
<dbReference type="GO" id="GO:0006508">
    <property type="term" value="P:proteolysis"/>
    <property type="evidence" value="ECO:0007669"/>
    <property type="project" value="InterPro"/>
</dbReference>
<dbReference type="PANTHER" id="PTHR24252">
    <property type="entry name" value="ACROSIN-RELATED"/>
    <property type="match status" value="1"/>
</dbReference>
<dbReference type="InterPro" id="IPR001314">
    <property type="entry name" value="Peptidase_S1A"/>
</dbReference>
<evidence type="ECO:0000259" key="2">
    <source>
        <dbReference type="PROSITE" id="PS50240"/>
    </source>
</evidence>
<dbReference type="Pfam" id="PF00089">
    <property type="entry name" value="Trypsin"/>
    <property type="match status" value="1"/>
</dbReference>
<proteinExistence type="predicted"/>
<dbReference type="AlphaFoldDB" id="A0AAV4DCF2"/>
<organism evidence="3 4">
    <name type="scientific">Plakobranchus ocellatus</name>
    <dbReference type="NCBI Taxonomy" id="259542"/>
    <lineage>
        <taxon>Eukaryota</taxon>
        <taxon>Metazoa</taxon>
        <taxon>Spiralia</taxon>
        <taxon>Lophotrochozoa</taxon>
        <taxon>Mollusca</taxon>
        <taxon>Gastropoda</taxon>
        <taxon>Heterobranchia</taxon>
        <taxon>Euthyneura</taxon>
        <taxon>Panpulmonata</taxon>
        <taxon>Sacoglossa</taxon>
        <taxon>Placobranchoidea</taxon>
        <taxon>Plakobranchidae</taxon>
        <taxon>Plakobranchus</taxon>
    </lineage>
</organism>
<comment type="caution">
    <text evidence="3">The sequence shown here is derived from an EMBL/GenBank/DDBJ whole genome shotgun (WGS) entry which is preliminary data.</text>
</comment>
<dbReference type="SMART" id="SM00020">
    <property type="entry name" value="Tryp_SPc"/>
    <property type="match status" value="1"/>
</dbReference>
<dbReference type="SUPFAM" id="SSF50494">
    <property type="entry name" value="Trypsin-like serine proteases"/>
    <property type="match status" value="1"/>
</dbReference>
<evidence type="ECO:0000256" key="1">
    <source>
        <dbReference type="ARBA" id="ARBA00023157"/>
    </source>
</evidence>
<name>A0AAV4DCF2_9GAST</name>
<dbReference type="PROSITE" id="PS00134">
    <property type="entry name" value="TRYPSIN_HIS"/>
    <property type="match status" value="1"/>
</dbReference>
<dbReference type="PROSITE" id="PS50240">
    <property type="entry name" value="TRYPSIN_DOM"/>
    <property type="match status" value="1"/>
</dbReference>
<dbReference type="EMBL" id="BLXT01007739">
    <property type="protein sequence ID" value="GFO41927.1"/>
    <property type="molecule type" value="Genomic_DNA"/>
</dbReference>
<evidence type="ECO:0000313" key="3">
    <source>
        <dbReference type="EMBL" id="GFO41927.1"/>
    </source>
</evidence>
<feature type="domain" description="Peptidase S1" evidence="2">
    <location>
        <begin position="23"/>
        <end position="174"/>
    </location>
</feature>
<dbReference type="GO" id="GO:0004252">
    <property type="term" value="F:serine-type endopeptidase activity"/>
    <property type="evidence" value="ECO:0007669"/>
    <property type="project" value="InterPro"/>
</dbReference>
<dbReference type="FunFam" id="2.40.10.10:FF:000068">
    <property type="entry name" value="transmembrane protease serine 2"/>
    <property type="match status" value="1"/>
</dbReference>
<keyword evidence="1" id="KW-1015">Disulfide bond</keyword>
<protein>
    <submittedName>
        <fullName evidence="3">Chymotrypsin-like elastase family member 2a</fullName>
    </submittedName>
</protein>
<dbReference type="InterPro" id="IPR043504">
    <property type="entry name" value="Peptidase_S1_PA_chymotrypsin"/>
</dbReference>
<dbReference type="InterPro" id="IPR009003">
    <property type="entry name" value="Peptidase_S1_PA"/>
</dbReference>
<accession>A0AAV4DCF2</accession>
<dbReference type="Proteomes" id="UP000735302">
    <property type="component" value="Unassembled WGS sequence"/>
</dbReference>
<dbReference type="Gene3D" id="2.40.10.10">
    <property type="entry name" value="Trypsin-like serine proteases"/>
    <property type="match status" value="2"/>
</dbReference>
<dbReference type="PRINTS" id="PR00722">
    <property type="entry name" value="CHYMOTRYPSIN"/>
</dbReference>
<dbReference type="InterPro" id="IPR001254">
    <property type="entry name" value="Trypsin_dom"/>
</dbReference>
<dbReference type="PANTHER" id="PTHR24252:SF7">
    <property type="entry name" value="HYALIN"/>
    <property type="match status" value="1"/>
</dbReference>
<gene>
    <name evidence="3" type="ORF">PoB_006843200</name>
</gene>
<sequence>MYCWTRELLPSVWAYAYPDFSAIVGAKGATLKAWPWIALIYNYILRNRGDSRCGGTLLSNEWVLTAAHCIEQKYTRLLFHLGTMRKVRGPDSFVFHRDVAAVIIHQLYRIFFNGSAIYDIALLKLNRPVAFSSYVQPACLPDNLTDVTSPCLDCYVAGFGLLQYSSSIATSNLH</sequence>
<keyword evidence="4" id="KW-1185">Reference proteome</keyword>
<evidence type="ECO:0000313" key="4">
    <source>
        <dbReference type="Proteomes" id="UP000735302"/>
    </source>
</evidence>
<reference evidence="3 4" key="1">
    <citation type="journal article" date="2021" name="Elife">
        <title>Chloroplast acquisition without the gene transfer in kleptoplastic sea slugs, Plakobranchus ocellatus.</title>
        <authorList>
            <person name="Maeda T."/>
            <person name="Takahashi S."/>
            <person name="Yoshida T."/>
            <person name="Shimamura S."/>
            <person name="Takaki Y."/>
            <person name="Nagai Y."/>
            <person name="Toyoda A."/>
            <person name="Suzuki Y."/>
            <person name="Arimoto A."/>
            <person name="Ishii H."/>
            <person name="Satoh N."/>
            <person name="Nishiyama T."/>
            <person name="Hasebe M."/>
            <person name="Maruyama T."/>
            <person name="Minagawa J."/>
            <person name="Obokata J."/>
            <person name="Shigenobu S."/>
        </authorList>
    </citation>
    <scope>NUCLEOTIDE SEQUENCE [LARGE SCALE GENOMIC DNA]</scope>
</reference>